<dbReference type="InterPro" id="IPR000415">
    <property type="entry name" value="Nitroreductase-like"/>
</dbReference>
<dbReference type="InterPro" id="IPR052530">
    <property type="entry name" value="NAD(P)H_nitroreductase"/>
</dbReference>
<dbReference type="PANTHER" id="PTHR43821:SF1">
    <property type="entry name" value="NAD(P)H NITROREDUCTASE YDJA-RELATED"/>
    <property type="match status" value="1"/>
</dbReference>
<proteinExistence type="predicted"/>
<dbReference type="Pfam" id="PF00881">
    <property type="entry name" value="Nitroreductase"/>
    <property type="match status" value="1"/>
</dbReference>
<dbReference type="EMBL" id="JAHZIK010000835">
    <property type="protein sequence ID" value="MBW7457383.1"/>
    <property type="molecule type" value="Genomic_DNA"/>
</dbReference>
<comment type="caution">
    <text evidence="2">The sequence shown here is derived from an EMBL/GenBank/DDBJ whole genome shotgun (WGS) entry which is preliminary data.</text>
</comment>
<keyword evidence="3" id="KW-1185">Reference proteome</keyword>
<feature type="non-terminal residue" evidence="2">
    <location>
        <position position="64"/>
    </location>
</feature>
<sequence>MDIIEAIHTRRSIGRVKEDPIAKEQIETILEAGIWAPNHRLTQPWRFFVMSGDGRNRLGDAYAR</sequence>
<evidence type="ECO:0000313" key="2">
    <source>
        <dbReference type="EMBL" id="MBW7457383.1"/>
    </source>
</evidence>
<name>A0ABS7C906_9BACL</name>
<dbReference type="InterPro" id="IPR029479">
    <property type="entry name" value="Nitroreductase"/>
</dbReference>
<dbReference type="Gene3D" id="3.40.109.10">
    <property type="entry name" value="NADH Oxidase"/>
    <property type="match status" value="1"/>
</dbReference>
<dbReference type="Proteomes" id="UP001519887">
    <property type="component" value="Unassembled WGS sequence"/>
</dbReference>
<protein>
    <submittedName>
        <fullName evidence="2">Nitroreductase family protein</fullName>
    </submittedName>
</protein>
<evidence type="ECO:0000259" key="1">
    <source>
        <dbReference type="Pfam" id="PF00881"/>
    </source>
</evidence>
<gene>
    <name evidence="2" type="ORF">K0U00_25405</name>
</gene>
<feature type="domain" description="Nitroreductase" evidence="1">
    <location>
        <begin position="7"/>
        <end position="61"/>
    </location>
</feature>
<organism evidence="2 3">
    <name type="scientific">Paenibacillus sepulcri</name>
    <dbReference type="NCBI Taxonomy" id="359917"/>
    <lineage>
        <taxon>Bacteria</taxon>
        <taxon>Bacillati</taxon>
        <taxon>Bacillota</taxon>
        <taxon>Bacilli</taxon>
        <taxon>Bacillales</taxon>
        <taxon>Paenibacillaceae</taxon>
        <taxon>Paenibacillus</taxon>
    </lineage>
</organism>
<dbReference type="SUPFAM" id="SSF55469">
    <property type="entry name" value="FMN-dependent nitroreductase-like"/>
    <property type="match status" value="1"/>
</dbReference>
<reference evidence="2 3" key="1">
    <citation type="submission" date="2021-07" db="EMBL/GenBank/DDBJ databases">
        <title>Paenibacillus radiodurans sp. nov., isolated from the southeastern edge of Tengger Desert.</title>
        <authorList>
            <person name="Zhang G."/>
        </authorList>
    </citation>
    <scope>NUCLEOTIDE SEQUENCE [LARGE SCALE GENOMIC DNA]</scope>
    <source>
        <strain evidence="2 3">CCM 7311</strain>
    </source>
</reference>
<evidence type="ECO:0000313" key="3">
    <source>
        <dbReference type="Proteomes" id="UP001519887"/>
    </source>
</evidence>
<dbReference type="PANTHER" id="PTHR43821">
    <property type="entry name" value="NAD(P)H NITROREDUCTASE YDJA-RELATED"/>
    <property type="match status" value="1"/>
</dbReference>
<accession>A0ABS7C906</accession>